<evidence type="ECO:0000256" key="1">
    <source>
        <dbReference type="SAM" id="Phobius"/>
    </source>
</evidence>
<proteinExistence type="predicted"/>
<keyword evidence="3" id="KW-1185">Reference proteome</keyword>
<dbReference type="AlphaFoldDB" id="A0AAE3NT12"/>
<gene>
    <name evidence="2" type="ORF">P1J78_23920</name>
</gene>
<reference evidence="2" key="1">
    <citation type="submission" date="2023-03" db="EMBL/GenBank/DDBJ databases">
        <title>Multiphase analysis and comparison of six strains from genera Psychromarinibacter, Lutimaribacter, and Maritimibacter, including a novel species: Psychromarinibacter sediminicola sp. nov.</title>
        <authorList>
            <person name="Wang Y.-H."/>
            <person name="Ye M.-Q."/>
            <person name="Du Z.-J."/>
        </authorList>
    </citation>
    <scope>NUCLEOTIDE SEQUENCE</scope>
    <source>
        <strain evidence="2">C21-152</strain>
    </source>
</reference>
<protein>
    <submittedName>
        <fullName evidence="2">Uncharacterized protein</fullName>
    </submittedName>
</protein>
<sequence>MNPTWLLRAKRWVQNPPSWGRVKLVAGVIVLCLGLFAVERIWGWPDWLTPENARPPSRVAR</sequence>
<keyword evidence="1" id="KW-0472">Membrane</keyword>
<organism evidence="2 3">
    <name type="scientific">Psychromarinibacter sediminicola</name>
    <dbReference type="NCBI Taxonomy" id="3033385"/>
    <lineage>
        <taxon>Bacteria</taxon>
        <taxon>Pseudomonadati</taxon>
        <taxon>Pseudomonadota</taxon>
        <taxon>Alphaproteobacteria</taxon>
        <taxon>Rhodobacterales</taxon>
        <taxon>Paracoccaceae</taxon>
        <taxon>Psychromarinibacter</taxon>
    </lineage>
</organism>
<keyword evidence="1" id="KW-1133">Transmembrane helix</keyword>
<evidence type="ECO:0000313" key="2">
    <source>
        <dbReference type="EMBL" id="MDF0603768.1"/>
    </source>
</evidence>
<dbReference type="RefSeq" id="WP_275569879.1">
    <property type="nucleotide sequence ID" value="NZ_JARGYC010000133.1"/>
</dbReference>
<feature type="transmembrane region" description="Helical" evidence="1">
    <location>
        <begin position="20"/>
        <end position="38"/>
    </location>
</feature>
<comment type="caution">
    <text evidence="2">The sequence shown here is derived from an EMBL/GenBank/DDBJ whole genome shotgun (WGS) entry which is preliminary data.</text>
</comment>
<keyword evidence="1" id="KW-0812">Transmembrane</keyword>
<evidence type="ECO:0000313" key="3">
    <source>
        <dbReference type="Proteomes" id="UP001220964"/>
    </source>
</evidence>
<name>A0AAE3NT12_9RHOB</name>
<accession>A0AAE3NT12</accession>
<dbReference type="Proteomes" id="UP001220964">
    <property type="component" value="Unassembled WGS sequence"/>
</dbReference>
<dbReference type="EMBL" id="JARGYC010000133">
    <property type="protein sequence ID" value="MDF0603768.1"/>
    <property type="molecule type" value="Genomic_DNA"/>
</dbReference>